<dbReference type="AlphaFoldDB" id="A0A1R3L0G0"/>
<feature type="compositionally biased region" description="Polar residues" evidence="1">
    <location>
        <begin position="41"/>
        <end position="52"/>
    </location>
</feature>
<gene>
    <name evidence="2" type="ORF">COLO4_02794</name>
</gene>
<sequence length="92" mass="9881">MASRQGQAIVNKPSRNQGSSMPSHTNRIISSKDNLKLQSKDAGSNPNQTNHALSKPIQPKLKLKAMQTNSATQVSLLNSAMNSGRKILLNSA</sequence>
<proteinExistence type="predicted"/>
<organism evidence="2 3">
    <name type="scientific">Corchorus olitorius</name>
    <dbReference type="NCBI Taxonomy" id="93759"/>
    <lineage>
        <taxon>Eukaryota</taxon>
        <taxon>Viridiplantae</taxon>
        <taxon>Streptophyta</taxon>
        <taxon>Embryophyta</taxon>
        <taxon>Tracheophyta</taxon>
        <taxon>Spermatophyta</taxon>
        <taxon>Magnoliopsida</taxon>
        <taxon>eudicotyledons</taxon>
        <taxon>Gunneridae</taxon>
        <taxon>Pentapetalae</taxon>
        <taxon>rosids</taxon>
        <taxon>malvids</taxon>
        <taxon>Malvales</taxon>
        <taxon>Malvaceae</taxon>
        <taxon>Grewioideae</taxon>
        <taxon>Apeibeae</taxon>
        <taxon>Corchorus</taxon>
    </lineage>
</organism>
<keyword evidence="3" id="KW-1185">Reference proteome</keyword>
<comment type="caution">
    <text evidence="2">The sequence shown here is derived from an EMBL/GenBank/DDBJ whole genome shotgun (WGS) entry which is preliminary data.</text>
</comment>
<dbReference type="Proteomes" id="UP000187203">
    <property type="component" value="Unassembled WGS sequence"/>
</dbReference>
<accession>A0A1R3L0G0</accession>
<protein>
    <submittedName>
        <fullName evidence="2">Calcium-activated chloride channel regulator 1-like protein</fullName>
    </submittedName>
</protein>
<evidence type="ECO:0000256" key="1">
    <source>
        <dbReference type="SAM" id="MobiDB-lite"/>
    </source>
</evidence>
<feature type="region of interest" description="Disordered" evidence="1">
    <location>
        <begin position="1"/>
        <end position="58"/>
    </location>
</feature>
<feature type="compositionally biased region" description="Polar residues" evidence="1">
    <location>
        <begin position="1"/>
        <end position="32"/>
    </location>
</feature>
<name>A0A1R3L0G0_9ROSI</name>
<evidence type="ECO:0000313" key="2">
    <source>
        <dbReference type="EMBL" id="OMP12758.1"/>
    </source>
</evidence>
<evidence type="ECO:0000313" key="3">
    <source>
        <dbReference type="Proteomes" id="UP000187203"/>
    </source>
</evidence>
<reference evidence="3" key="1">
    <citation type="submission" date="2013-09" db="EMBL/GenBank/DDBJ databases">
        <title>Corchorus olitorius genome sequencing.</title>
        <authorList>
            <person name="Alam M."/>
            <person name="Haque M.S."/>
            <person name="Islam M.S."/>
            <person name="Emdad E.M."/>
            <person name="Islam M.M."/>
            <person name="Ahmed B."/>
            <person name="Halim A."/>
            <person name="Hossen Q.M.M."/>
            <person name="Hossain M.Z."/>
            <person name="Ahmed R."/>
            <person name="Khan M.M."/>
            <person name="Islam R."/>
            <person name="Rashid M.M."/>
            <person name="Khan S.A."/>
            <person name="Rahman M.S."/>
            <person name="Alam M."/>
            <person name="Yahiya A.S."/>
            <person name="Khan M.S."/>
            <person name="Azam M.S."/>
            <person name="Haque T."/>
            <person name="Lashkar M.Z.H."/>
            <person name="Akhand A.I."/>
            <person name="Morshed G."/>
            <person name="Roy S."/>
            <person name="Uddin K.S."/>
            <person name="Rabeya T."/>
            <person name="Hossain A.S."/>
            <person name="Chowdhury A."/>
            <person name="Snigdha A.R."/>
            <person name="Mortoza M.S."/>
            <person name="Matin S.A."/>
            <person name="Hoque S.M.E."/>
            <person name="Islam M.K."/>
            <person name="Roy D.K."/>
            <person name="Haider R."/>
            <person name="Moosa M.M."/>
            <person name="Elias S.M."/>
            <person name="Hasan A.M."/>
            <person name="Jahan S."/>
            <person name="Shafiuddin M."/>
            <person name="Mahmood N."/>
            <person name="Shommy N.S."/>
        </authorList>
    </citation>
    <scope>NUCLEOTIDE SEQUENCE [LARGE SCALE GENOMIC DNA]</scope>
    <source>
        <strain evidence="3">cv. O-4</strain>
    </source>
</reference>
<dbReference type="EMBL" id="AWUE01006829">
    <property type="protein sequence ID" value="OMP12758.1"/>
    <property type="molecule type" value="Genomic_DNA"/>
</dbReference>